<evidence type="ECO:0000256" key="5">
    <source>
        <dbReference type="ARBA" id="ARBA00023054"/>
    </source>
</evidence>
<sequence length="140" mass="15341">MVQVKYTQKDIYERVFKQKRMGVGYDPQDVDDFLDGVISDYGVFNDRIEQLQKEVAKLQSALKAAQDELAAGGEGQQHATQIPVTPARETAKPSHDGPVSVVDDSETAPAASAESNNVTNLDLIKRVANLERAVFGHERG</sequence>
<evidence type="ECO:0000256" key="1">
    <source>
        <dbReference type="ARBA" id="ARBA00004496"/>
    </source>
</evidence>
<evidence type="ECO:0000313" key="10">
    <source>
        <dbReference type="Proteomes" id="UP001314241"/>
    </source>
</evidence>
<dbReference type="InterPro" id="IPR019933">
    <property type="entry name" value="DivIVA_domain"/>
</dbReference>
<keyword evidence="2" id="KW-0963">Cytoplasm</keyword>
<dbReference type="Proteomes" id="UP001314241">
    <property type="component" value="Unassembled WGS sequence"/>
</dbReference>
<dbReference type="InterPro" id="IPR011229">
    <property type="entry name" value="Cell_cycle_GpsB"/>
</dbReference>
<evidence type="ECO:0000313" key="9">
    <source>
        <dbReference type="EMBL" id="CAK8053730.1"/>
    </source>
</evidence>
<dbReference type="NCBIfam" id="TIGR03544">
    <property type="entry name" value="DivI1A_domain"/>
    <property type="match status" value="1"/>
</dbReference>
<name>A0ABM9N3L4_9LACO</name>
<proteinExistence type="predicted"/>
<comment type="subcellular location">
    <subcellularLocation>
        <location evidence="1">Cytoplasm</location>
    </subcellularLocation>
</comment>
<keyword evidence="4" id="KW-0133">Cell shape</keyword>
<evidence type="ECO:0000256" key="8">
    <source>
        <dbReference type="SAM" id="MobiDB-lite"/>
    </source>
</evidence>
<reference evidence="9 10" key="1">
    <citation type="submission" date="2024-01" db="EMBL/GenBank/DDBJ databases">
        <authorList>
            <person name="Botero Cardona J."/>
        </authorList>
    </citation>
    <scope>NUCLEOTIDE SEQUENCE [LARGE SCALE GENOMIC DNA]</scope>
    <source>
        <strain evidence="9 10">LMG 33000</strain>
    </source>
</reference>
<keyword evidence="6" id="KW-0131">Cell cycle</keyword>
<evidence type="ECO:0000256" key="6">
    <source>
        <dbReference type="ARBA" id="ARBA00023306"/>
    </source>
</evidence>
<dbReference type="PIRSF" id="PIRSF029938">
    <property type="entry name" value="UCP029938"/>
    <property type="match status" value="1"/>
</dbReference>
<dbReference type="EMBL" id="CAWVOH010000001">
    <property type="protein sequence ID" value="CAK8053730.1"/>
    <property type="molecule type" value="Genomic_DNA"/>
</dbReference>
<protein>
    <submittedName>
        <fullName evidence="9">Interacts with FtsZ and MinD (DivIVA)</fullName>
    </submittedName>
</protein>
<evidence type="ECO:0000256" key="7">
    <source>
        <dbReference type="SAM" id="Coils"/>
    </source>
</evidence>
<dbReference type="Gene3D" id="6.10.250.660">
    <property type="match status" value="1"/>
</dbReference>
<keyword evidence="5 7" id="KW-0175">Coiled coil</keyword>
<comment type="caution">
    <text evidence="9">The sequence shown here is derived from an EMBL/GenBank/DDBJ whole genome shotgun (WGS) entry which is preliminary data.</text>
</comment>
<evidence type="ECO:0000256" key="3">
    <source>
        <dbReference type="ARBA" id="ARBA00022618"/>
    </source>
</evidence>
<evidence type="ECO:0000256" key="2">
    <source>
        <dbReference type="ARBA" id="ARBA00022490"/>
    </source>
</evidence>
<dbReference type="RefSeq" id="WP_349641282.1">
    <property type="nucleotide sequence ID" value="NZ_CAWVOH010000001.1"/>
</dbReference>
<dbReference type="InterPro" id="IPR007793">
    <property type="entry name" value="DivIVA_fam"/>
</dbReference>
<evidence type="ECO:0000256" key="4">
    <source>
        <dbReference type="ARBA" id="ARBA00022960"/>
    </source>
</evidence>
<feature type="region of interest" description="Disordered" evidence="8">
    <location>
        <begin position="69"/>
        <end position="115"/>
    </location>
</feature>
<feature type="coiled-coil region" evidence="7">
    <location>
        <begin position="41"/>
        <end position="68"/>
    </location>
</feature>
<organism evidence="9 10">
    <name type="scientific">Eupransor demetentiae</name>
    <dbReference type="NCBI Taxonomy" id="3109584"/>
    <lineage>
        <taxon>Bacteria</taxon>
        <taxon>Bacillati</taxon>
        <taxon>Bacillota</taxon>
        <taxon>Bacilli</taxon>
        <taxon>Lactobacillales</taxon>
        <taxon>Lactobacillaceae</taxon>
        <taxon>Eupransor</taxon>
    </lineage>
</organism>
<gene>
    <name evidence="9" type="ORF">R54876_GBNLAHCA_00287</name>
</gene>
<accession>A0ABM9N3L4</accession>
<keyword evidence="10" id="KW-1185">Reference proteome</keyword>
<dbReference type="Pfam" id="PF05103">
    <property type="entry name" value="DivIVA"/>
    <property type="match status" value="1"/>
</dbReference>
<keyword evidence="3" id="KW-0132">Cell division</keyword>